<dbReference type="SUPFAM" id="SSF63411">
    <property type="entry name" value="LuxS/MPP-like metallohydrolase"/>
    <property type="match status" value="2"/>
</dbReference>
<dbReference type="InterPro" id="IPR007863">
    <property type="entry name" value="Peptidase_M16_C"/>
</dbReference>
<keyword evidence="1" id="KW-0732">Signal</keyword>
<evidence type="ECO:0000313" key="4">
    <source>
        <dbReference type="EMBL" id="MEM0542563.1"/>
    </source>
</evidence>
<protein>
    <submittedName>
        <fullName evidence="4">Pitrilysin family protein</fullName>
    </submittedName>
</protein>
<name>A0ABU9N4W2_9FLAO</name>
<dbReference type="Gene3D" id="3.30.830.10">
    <property type="entry name" value="Metalloenzyme, LuxS/M16 peptidase-like"/>
    <property type="match status" value="2"/>
</dbReference>
<reference evidence="4 5" key="1">
    <citation type="submission" date="2024-03" db="EMBL/GenBank/DDBJ databases">
        <title>Two novel species of the genus Flavobacterium exhibiting potentially degradation of complex polysaccharides.</title>
        <authorList>
            <person name="Lian X."/>
        </authorList>
    </citation>
    <scope>NUCLEOTIDE SEQUENCE [LARGE SCALE GENOMIC DNA]</scope>
    <source>
        <strain evidence="5">j3</strain>
    </source>
</reference>
<dbReference type="PANTHER" id="PTHR11851">
    <property type="entry name" value="METALLOPROTEASE"/>
    <property type="match status" value="1"/>
</dbReference>
<organism evidence="4 5">
    <name type="scientific">Flavobacterium aureirubrum</name>
    <dbReference type="NCBI Taxonomy" id="3133147"/>
    <lineage>
        <taxon>Bacteria</taxon>
        <taxon>Pseudomonadati</taxon>
        <taxon>Bacteroidota</taxon>
        <taxon>Flavobacteriia</taxon>
        <taxon>Flavobacteriales</taxon>
        <taxon>Flavobacteriaceae</taxon>
        <taxon>Flavobacterium</taxon>
    </lineage>
</organism>
<comment type="caution">
    <text evidence="4">The sequence shown here is derived from an EMBL/GenBank/DDBJ whole genome shotgun (WGS) entry which is preliminary data.</text>
</comment>
<feature type="domain" description="Peptidase M16 N-terminal" evidence="2">
    <location>
        <begin position="78"/>
        <end position="189"/>
    </location>
</feature>
<dbReference type="InterPro" id="IPR011249">
    <property type="entry name" value="Metalloenz_LuxS/M16"/>
</dbReference>
<sequence length="709" mass="77955">MKKSLVILSSLFLTLTMQAQNTPQPKKENPETFKENGLEIKTENKHKIAQPKPGPAPTIKIGKPQSFKLANGLTVLVVENHKLPRVSFSLSIDNLPYVEGDKKGVADMTSAMIGSGTTKISKDAFNEEVDFLGASINFGSNGATANALSKYSKRVLELMADGALNPNFTQEEFDKQKEKMIESLKTEEKSVAAVAARVGDFLTFGKDHPSGEFLSEATLKNVTLEDVKKNYDTYFVPANAYLVIVGDVNAKETQKTVEKLFGNWKAEKAPEVSYSEPKDVAYTQINFVDMPNAVQSEVSVGNLTDLKMTDPDYFAAIVANQILGGDFNSYINMNLREAHGWTYGARSSVSGSKYTSKFEATTQVRNMVTDSTVTEIFKEFKRLRTEKVTDEMLANVKAGYVGRFVMQIEKPQTVATYALRKETQKLPADFYENYIKNINAVTADDIMRVANKYFLADNARIVIVGKATDVLPSLEKLKIPILYFDKFGNPTEKPAMKKPVPAGVTVKTVLDNYLKAIGGEKAIASVKTTMLVGSAKIPQAPAPISMTQKKDAKGKSSMIIAMAGMGELSKQVMTEKGGYSVAQGQRKEMTAEEFAEEKASSGLFDELTLLKKNGLTVDGIEPFNGSDAYIVKDGKTTLYYDVKSGLKVGESKTLEQGDQKMTVTTNYGDYREVKGIKFPYLISINQGFELNFIVSDVKINEGVSDADFQ</sequence>
<dbReference type="InterPro" id="IPR050361">
    <property type="entry name" value="MPP/UQCRC_Complex"/>
</dbReference>
<proteinExistence type="predicted"/>
<accession>A0ABU9N4W2</accession>
<evidence type="ECO:0000259" key="2">
    <source>
        <dbReference type="Pfam" id="PF00675"/>
    </source>
</evidence>
<feature type="chain" id="PRO_5045216155" evidence="1">
    <location>
        <begin position="20"/>
        <end position="709"/>
    </location>
</feature>
<dbReference type="Pfam" id="PF05193">
    <property type="entry name" value="Peptidase_M16_C"/>
    <property type="match status" value="1"/>
</dbReference>
<feature type="signal peptide" evidence="1">
    <location>
        <begin position="1"/>
        <end position="19"/>
    </location>
</feature>
<feature type="domain" description="Peptidase M16 C-terminal" evidence="3">
    <location>
        <begin position="221"/>
        <end position="399"/>
    </location>
</feature>
<dbReference type="RefSeq" id="WP_342695769.1">
    <property type="nucleotide sequence ID" value="NZ_JBCGDO010000008.1"/>
</dbReference>
<evidence type="ECO:0000313" key="5">
    <source>
        <dbReference type="Proteomes" id="UP001460072"/>
    </source>
</evidence>
<gene>
    <name evidence="4" type="ORF">WFZ85_08030</name>
</gene>
<dbReference type="Pfam" id="PF00675">
    <property type="entry name" value="Peptidase_M16"/>
    <property type="match status" value="1"/>
</dbReference>
<dbReference type="Proteomes" id="UP001460072">
    <property type="component" value="Unassembled WGS sequence"/>
</dbReference>
<keyword evidence="5" id="KW-1185">Reference proteome</keyword>
<dbReference type="InterPro" id="IPR011765">
    <property type="entry name" value="Pept_M16_N"/>
</dbReference>
<dbReference type="PANTHER" id="PTHR11851:SF224">
    <property type="entry name" value="PROCESSING PROTEASE"/>
    <property type="match status" value="1"/>
</dbReference>
<evidence type="ECO:0000259" key="3">
    <source>
        <dbReference type="Pfam" id="PF05193"/>
    </source>
</evidence>
<evidence type="ECO:0000256" key="1">
    <source>
        <dbReference type="SAM" id="SignalP"/>
    </source>
</evidence>
<dbReference type="EMBL" id="JBCGDO010000008">
    <property type="protein sequence ID" value="MEM0542563.1"/>
    <property type="molecule type" value="Genomic_DNA"/>
</dbReference>